<dbReference type="Gene3D" id="2.60.120.200">
    <property type="match status" value="3"/>
</dbReference>
<dbReference type="RefSeq" id="XP_001746309.1">
    <property type="nucleotide sequence ID" value="XM_001746257.1"/>
</dbReference>
<dbReference type="PANTHER" id="PTHR35889:SF3">
    <property type="entry name" value="F-BOX DOMAIN-CONTAINING PROTEIN"/>
    <property type="match status" value="1"/>
</dbReference>
<keyword evidence="1" id="KW-0732">Signal</keyword>
<dbReference type="EMBL" id="CH991553">
    <property type="protein sequence ID" value="EDQ88696.1"/>
    <property type="molecule type" value="Genomic_DNA"/>
</dbReference>
<evidence type="ECO:0008006" key="4">
    <source>
        <dbReference type="Google" id="ProtNLM"/>
    </source>
</evidence>
<evidence type="ECO:0000313" key="2">
    <source>
        <dbReference type="EMBL" id="EDQ88696.1"/>
    </source>
</evidence>
<dbReference type="InterPro" id="IPR013320">
    <property type="entry name" value="ConA-like_dom_sf"/>
</dbReference>
<dbReference type="KEGG" id="mbr:MONBRDRAFT_32635"/>
<dbReference type="Pfam" id="PF13385">
    <property type="entry name" value="Laminin_G_3"/>
    <property type="match status" value="3"/>
</dbReference>
<feature type="chain" id="PRO_5002744561" description="LamG-like jellyroll fold domain-containing protein" evidence="1">
    <location>
        <begin position="22"/>
        <end position="971"/>
    </location>
</feature>
<feature type="signal peptide" evidence="1">
    <location>
        <begin position="1"/>
        <end position="21"/>
    </location>
</feature>
<name>A9V0U4_MONBE</name>
<dbReference type="SUPFAM" id="SSF49899">
    <property type="entry name" value="Concanavalin A-like lectins/glucanases"/>
    <property type="match status" value="3"/>
</dbReference>
<organism evidence="2 3">
    <name type="scientific">Monosiga brevicollis</name>
    <name type="common">Choanoflagellate</name>
    <dbReference type="NCBI Taxonomy" id="81824"/>
    <lineage>
        <taxon>Eukaryota</taxon>
        <taxon>Choanoflagellata</taxon>
        <taxon>Craspedida</taxon>
        <taxon>Salpingoecidae</taxon>
        <taxon>Monosiga</taxon>
    </lineage>
</organism>
<accession>A9V0U4</accession>
<protein>
    <recommendedName>
        <fullName evidence="4">LamG-like jellyroll fold domain-containing protein</fullName>
    </recommendedName>
</protein>
<dbReference type="AlphaFoldDB" id="A9V0U4"/>
<reference evidence="2 3" key="1">
    <citation type="journal article" date="2008" name="Nature">
        <title>The genome of the choanoflagellate Monosiga brevicollis and the origin of metazoans.</title>
        <authorList>
            <consortium name="JGI Sequencing"/>
            <person name="King N."/>
            <person name="Westbrook M.J."/>
            <person name="Young S.L."/>
            <person name="Kuo A."/>
            <person name="Abedin M."/>
            <person name="Chapman J."/>
            <person name="Fairclough S."/>
            <person name="Hellsten U."/>
            <person name="Isogai Y."/>
            <person name="Letunic I."/>
            <person name="Marr M."/>
            <person name="Pincus D."/>
            <person name="Putnam N."/>
            <person name="Rokas A."/>
            <person name="Wright K.J."/>
            <person name="Zuzow R."/>
            <person name="Dirks W."/>
            <person name="Good M."/>
            <person name="Goodstein D."/>
            <person name="Lemons D."/>
            <person name="Li W."/>
            <person name="Lyons J.B."/>
            <person name="Morris A."/>
            <person name="Nichols S."/>
            <person name="Richter D.J."/>
            <person name="Salamov A."/>
            <person name="Bork P."/>
            <person name="Lim W.A."/>
            <person name="Manning G."/>
            <person name="Miller W.T."/>
            <person name="McGinnis W."/>
            <person name="Shapiro H."/>
            <person name="Tjian R."/>
            <person name="Grigoriev I.V."/>
            <person name="Rokhsar D."/>
        </authorList>
    </citation>
    <scope>NUCLEOTIDE SEQUENCE [LARGE SCALE GENOMIC DNA]</scope>
    <source>
        <strain evidence="3">MX1 / ATCC 50154</strain>
    </source>
</reference>
<dbReference type="GeneID" id="5891707"/>
<dbReference type="PANTHER" id="PTHR35889">
    <property type="entry name" value="CYCLOINULO-OLIGOSACCHARIDE FRUCTANOTRANSFERASE-RELATED"/>
    <property type="match status" value="1"/>
</dbReference>
<keyword evidence="3" id="KW-1185">Reference proteome</keyword>
<dbReference type="InParanoid" id="A9V0U4"/>
<sequence>MYKVVFAWAVVALIATARADGENCPDVHQIKNGNGVCVCKEGFSPVNGNTACTLRSEIFTVAASSDPADKAVVLQAGNVTLRTYDMATKSVKDINLLRTLEDLSLGHGEHGSTLDQLMEDLATKADASDVNDRFNNMNATLQGAVNDLTTLQSTSTTQGNTLQTAVQTLADLTDATTNTDNTDSLAAKLTALNDQVQNDVAAQVDLDAISAVVDSLEAESDNFITKSNLHRFLPGTIQVTNSTGPCDESALGIVRGNNQTQQYETCRRADTWDGTVYFWHPRGLPEFCVSGDALQGTCTQCIEGYVATQAPKAPCQIQADLLHLAFDNNLWDLSPNARNMLFYGTTPETLFSRTGLDGSPALSLRGSDQHLRAPPSSIGGAFSVCVDVSYDAFGFYSRIFDWSSNPEGERNGGNNNFLMLNRESSATFLFEIYSGPNVVSQLDYDNFFELGVWAHVCVTANAAGHFTLYKNGVNLKSIDATPLPYLRRTSNYIGRSSFANDPDFDGAMDNLRMWSRELTSEQVSDIFLESQGVQRVAYSGDTDALLLHYKFEGNLQDSSAFGNDGVALNHHAVNLYQLNSPEGNSSLYLDGDNDYVLAPPLTFNNALTVCAWVRYRELNAWSRVADFNNGGPDSIFIGNPGQSSDLEFTFLDNVNGNSPLAVAGGFNWAYGGFQHYCFTNEGAVSIVYRQGQEVGRKTNVNARAENKEYHNIFIGRSAWGADGYLGANLDDYRVYNYALSPEAVHDMLCQGRADLDCVGLAGHWKFDGDVRDASGNEWHGELVPLSFDVKDHFLETTDVAIGSGALALVGNGSWVQLPARNFGGDFTVCTWVQTRSNGPWERFADFGVADNSQRFFIGRSFGDQAIRFSIKNGETAAFVIADLPEGKANEFVHMCAMSNSTGGYIFFDGEMAGSNVGMVQLPFIWADVNYIGKSAVSNNDAPLDAVLDDMRVYTYALSQGEIAQLAGMTSA</sequence>
<evidence type="ECO:0000256" key="1">
    <source>
        <dbReference type="SAM" id="SignalP"/>
    </source>
</evidence>
<gene>
    <name evidence="2" type="ORF">MONBRDRAFT_32635</name>
</gene>
<dbReference type="Proteomes" id="UP000001357">
    <property type="component" value="Unassembled WGS sequence"/>
</dbReference>
<evidence type="ECO:0000313" key="3">
    <source>
        <dbReference type="Proteomes" id="UP000001357"/>
    </source>
</evidence>
<proteinExistence type="predicted"/>